<dbReference type="GO" id="GO:0098796">
    <property type="term" value="C:membrane protein complex"/>
    <property type="evidence" value="ECO:0007669"/>
    <property type="project" value="UniProtKB-ARBA"/>
</dbReference>
<keyword evidence="4" id="KW-0175">Coiled coil</keyword>
<name>A0A1G2FUD3_9BACT</name>
<dbReference type="GO" id="GO:0005524">
    <property type="term" value="F:ATP binding"/>
    <property type="evidence" value="ECO:0007669"/>
    <property type="project" value="UniProtKB-KW"/>
</dbReference>
<dbReference type="FunFam" id="3.40.50.300:FF:000032">
    <property type="entry name" value="Export ABC transporter ATP-binding protein"/>
    <property type="match status" value="1"/>
</dbReference>
<dbReference type="InterPro" id="IPR027417">
    <property type="entry name" value="P-loop_NTPase"/>
</dbReference>
<dbReference type="InterPro" id="IPR017911">
    <property type="entry name" value="MacB-like_ATP-bd"/>
</dbReference>
<reference evidence="6 7" key="1">
    <citation type="journal article" date="2016" name="Nat. Commun.">
        <title>Thousands of microbial genomes shed light on interconnected biogeochemical processes in an aquifer system.</title>
        <authorList>
            <person name="Anantharaman K."/>
            <person name="Brown C.T."/>
            <person name="Hug L.A."/>
            <person name="Sharon I."/>
            <person name="Castelle C.J."/>
            <person name="Probst A.J."/>
            <person name="Thomas B.C."/>
            <person name="Singh A."/>
            <person name="Wilkins M.J."/>
            <person name="Karaoz U."/>
            <person name="Brodie E.L."/>
            <person name="Williams K.H."/>
            <person name="Hubbard S.S."/>
            <person name="Banfield J.F."/>
        </authorList>
    </citation>
    <scope>NUCLEOTIDE SEQUENCE [LARGE SCALE GENOMIC DNA]</scope>
</reference>
<dbReference type="Proteomes" id="UP000177020">
    <property type="component" value="Unassembled WGS sequence"/>
</dbReference>
<comment type="caution">
    <text evidence="6">The sequence shown here is derived from an EMBL/GenBank/DDBJ whole genome shotgun (WGS) entry which is preliminary data.</text>
</comment>
<protein>
    <recommendedName>
        <fullName evidence="5">ABC transporter domain-containing protein</fullName>
    </recommendedName>
</protein>
<evidence type="ECO:0000313" key="6">
    <source>
        <dbReference type="EMBL" id="OGZ41171.1"/>
    </source>
</evidence>
<keyword evidence="3" id="KW-0067">ATP-binding</keyword>
<accession>A0A1G2FUD3</accession>
<proteinExistence type="predicted"/>
<dbReference type="PROSITE" id="PS00211">
    <property type="entry name" value="ABC_TRANSPORTER_1"/>
    <property type="match status" value="1"/>
</dbReference>
<dbReference type="GO" id="GO:0022857">
    <property type="term" value="F:transmembrane transporter activity"/>
    <property type="evidence" value="ECO:0007669"/>
    <property type="project" value="TreeGrafter"/>
</dbReference>
<dbReference type="GO" id="GO:0005886">
    <property type="term" value="C:plasma membrane"/>
    <property type="evidence" value="ECO:0007669"/>
    <property type="project" value="TreeGrafter"/>
</dbReference>
<dbReference type="SMART" id="SM00382">
    <property type="entry name" value="AAA"/>
    <property type="match status" value="1"/>
</dbReference>
<dbReference type="InterPro" id="IPR017871">
    <property type="entry name" value="ABC_transporter-like_CS"/>
</dbReference>
<dbReference type="CDD" id="cd03255">
    <property type="entry name" value="ABC_MJ0796_LolCDE_FtsE"/>
    <property type="match status" value="1"/>
</dbReference>
<evidence type="ECO:0000256" key="4">
    <source>
        <dbReference type="SAM" id="Coils"/>
    </source>
</evidence>
<dbReference type="SUPFAM" id="SSF52540">
    <property type="entry name" value="P-loop containing nucleoside triphosphate hydrolases"/>
    <property type="match status" value="1"/>
</dbReference>
<dbReference type="Gene3D" id="3.40.50.300">
    <property type="entry name" value="P-loop containing nucleotide triphosphate hydrolases"/>
    <property type="match status" value="1"/>
</dbReference>
<keyword evidence="2" id="KW-0547">Nucleotide-binding</keyword>
<organism evidence="6 7">
    <name type="scientific">Candidatus Portnoybacteria bacterium RIFCSPLOWO2_02_FULL_40_15</name>
    <dbReference type="NCBI Taxonomy" id="1802002"/>
    <lineage>
        <taxon>Bacteria</taxon>
        <taxon>Candidatus Portnoyibacteriota</taxon>
    </lineage>
</organism>
<evidence type="ECO:0000256" key="3">
    <source>
        <dbReference type="ARBA" id="ARBA00022840"/>
    </source>
</evidence>
<dbReference type="InterPro" id="IPR003593">
    <property type="entry name" value="AAA+_ATPase"/>
</dbReference>
<evidence type="ECO:0000256" key="2">
    <source>
        <dbReference type="ARBA" id="ARBA00022741"/>
    </source>
</evidence>
<feature type="domain" description="ABC transporter" evidence="5">
    <location>
        <begin position="5"/>
        <end position="247"/>
    </location>
</feature>
<dbReference type="PROSITE" id="PS50893">
    <property type="entry name" value="ABC_TRANSPORTER_2"/>
    <property type="match status" value="1"/>
</dbReference>
<dbReference type="Pfam" id="PF00005">
    <property type="entry name" value="ABC_tran"/>
    <property type="match status" value="1"/>
</dbReference>
<keyword evidence="1" id="KW-0813">Transport</keyword>
<dbReference type="AlphaFoldDB" id="A0A1G2FUD3"/>
<evidence type="ECO:0000259" key="5">
    <source>
        <dbReference type="PROSITE" id="PS50893"/>
    </source>
</evidence>
<dbReference type="InterPro" id="IPR015854">
    <property type="entry name" value="ABC_transpr_LolD-like"/>
</dbReference>
<dbReference type="EMBL" id="MHNG01000002">
    <property type="protein sequence ID" value="OGZ41171.1"/>
    <property type="molecule type" value="Genomic_DNA"/>
</dbReference>
<dbReference type="InterPro" id="IPR003439">
    <property type="entry name" value="ABC_transporter-like_ATP-bd"/>
</dbReference>
<feature type="coiled-coil region" evidence="4">
    <location>
        <begin position="322"/>
        <end position="349"/>
    </location>
</feature>
<gene>
    <name evidence="6" type="ORF">A3I20_03615</name>
</gene>
<sequence>MEPIIKIKNLTVIYEKGAQSEVRALDNVSFEIYPEEYIIFFGPSGCGKSTLLYVIAGIERQIEKNGEIWVKDRNLVEFSKEDLVNFHRKEIGMIFQAYNLIPTLDVLNNVALPLIFSGAPKTEREQKAKALISRFDISAQAERLPQLLSGGQQQRVGIARALVTNPDIILADEPVGNLDSQSALTVLQTLRKLNKEDKKTLILVTHEAQFLTQADRIFYMKDGKIIRIEKQKSEPYSIKHPEEEKKEAPLLLPAALTVSSRKKINTSALLDYFGQQFNVEEILRFEDILDKFISQKLSQREFEILLDKPFKDGGLGVYHQTAKKLAREIEKILQLSNALKKDLEEKKELSFEIEKIAIWLLDEYAGKILSLQEERIEDGILKRIKKEYGRKDFENFLDRPTKNGGAGLNWRTAKNLAAKLEVIIQ</sequence>
<dbReference type="PANTHER" id="PTHR24220">
    <property type="entry name" value="IMPORT ATP-BINDING PROTEIN"/>
    <property type="match status" value="1"/>
</dbReference>
<evidence type="ECO:0000256" key="1">
    <source>
        <dbReference type="ARBA" id="ARBA00022448"/>
    </source>
</evidence>
<dbReference type="GO" id="GO:0016887">
    <property type="term" value="F:ATP hydrolysis activity"/>
    <property type="evidence" value="ECO:0007669"/>
    <property type="project" value="InterPro"/>
</dbReference>
<evidence type="ECO:0000313" key="7">
    <source>
        <dbReference type="Proteomes" id="UP000177020"/>
    </source>
</evidence>